<dbReference type="Gene3D" id="3.40.50.720">
    <property type="entry name" value="NAD(P)-binding Rossmann-like Domain"/>
    <property type="match status" value="1"/>
</dbReference>
<accession>A0A1L5BT54</accession>
<evidence type="ECO:0000256" key="2">
    <source>
        <dbReference type="ARBA" id="ARBA00051383"/>
    </source>
</evidence>
<dbReference type="FunFam" id="3.40.50.720:FF:000084">
    <property type="entry name" value="Short-chain dehydrogenase reductase"/>
    <property type="match status" value="1"/>
</dbReference>
<dbReference type="PROSITE" id="PS00061">
    <property type="entry name" value="ADH_SHORT"/>
    <property type="match status" value="1"/>
</dbReference>
<evidence type="ECO:0000256" key="1">
    <source>
        <dbReference type="ARBA" id="ARBA00006484"/>
    </source>
</evidence>
<sequence length="250" mass="25969">MQVEGKTALVTGASSGLGRHFARLLAREGATVVAAARRVGALSALSDEIGREGGTCIPVAMDVTDPDAVAAAFRQIESDLAAPLSILVNNAGVAHTRAALDLSASEWSQVLQPNLTGAFLVAQQAACMMRGEGGTIVNVASILGERVSKGLAAYAASKAGLIQLTKALALEWAAFDIRVNALAPGYIETDLNRDFFASDAGQRLISRIPQKRLGQMQDLDGPLLLLCSDQSRYMTGAVIAVDGGHLVSGL</sequence>
<dbReference type="CDD" id="cd05233">
    <property type="entry name" value="SDR_c"/>
    <property type="match status" value="1"/>
</dbReference>
<dbReference type="Pfam" id="PF13561">
    <property type="entry name" value="adh_short_C2"/>
    <property type="match status" value="1"/>
</dbReference>
<dbReference type="PRINTS" id="PR00081">
    <property type="entry name" value="GDHRDH"/>
</dbReference>
<dbReference type="InterPro" id="IPR020904">
    <property type="entry name" value="Sc_DH/Rdtase_CS"/>
</dbReference>
<evidence type="ECO:0000313" key="4">
    <source>
        <dbReference type="Proteomes" id="UP000004550"/>
    </source>
</evidence>
<dbReference type="PANTHER" id="PTHR42760">
    <property type="entry name" value="SHORT-CHAIN DEHYDROGENASES/REDUCTASES FAMILY MEMBER"/>
    <property type="match status" value="1"/>
</dbReference>
<dbReference type="GO" id="GO:0030497">
    <property type="term" value="P:fatty acid elongation"/>
    <property type="evidence" value="ECO:0007669"/>
    <property type="project" value="TreeGrafter"/>
</dbReference>
<protein>
    <submittedName>
        <fullName evidence="3">2-deoxy-D-gluconate 3-dehydrogenase</fullName>
    </submittedName>
</protein>
<gene>
    <name evidence="3" type="ORF">SIDU_16865</name>
</gene>
<dbReference type="PANTHER" id="PTHR42760:SF135">
    <property type="entry name" value="BLL7886 PROTEIN"/>
    <property type="match status" value="1"/>
</dbReference>
<dbReference type="RefSeq" id="WP_007682897.1">
    <property type="nucleotide sequence ID" value="NZ_CP013070.1"/>
</dbReference>
<dbReference type="AlphaFoldDB" id="A0A1L5BT54"/>
<dbReference type="GO" id="GO:0016616">
    <property type="term" value="F:oxidoreductase activity, acting on the CH-OH group of donors, NAD or NADP as acceptor"/>
    <property type="evidence" value="ECO:0007669"/>
    <property type="project" value="TreeGrafter"/>
</dbReference>
<organism evidence="3 4">
    <name type="scientific">Sphingobium indicum (strain DSM 16412 / CCM 7286 / MTCC 6364 / B90A)</name>
    <dbReference type="NCBI Taxonomy" id="861109"/>
    <lineage>
        <taxon>Bacteria</taxon>
        <taxon>Pseudomonadati</taxon>
        <taxon>Pseudomonadota</taxon>
        <taxon>Alphaproteobacteria</taxon>
        <taxon>Sphingomonadales</taxon>
        <taxon>Sphingomonadaceae</taxon>
        <taxon>Sphingobium</taxon>
    </lineage>
</organism>
<dbReference type="EMBL" id="CP013070">
    <property type="protein sequence ID" value="APL96048.1"/>
    <property type="molecule type" value="Genomic_DNA"/>
</dbReference>
<comment type="similarity">
    <text evidence="1">Belongs to the short-chain dehydrogenases/reductases (SDR) family.</text>
</comment>
<dbReference type="SUPFAM" id="SSF51735">
    <property type="entry name" value="NAD(P)-binding Rossmann-fold domains"/>
    <property type="match status" value="1"/>
</dbReference>
<dbReference type="PRINTS" id="PR00080">
    <property type="entry name" value="SDRFAMILY"/>
</dbReference>
<proteinExistence type="inferred from homology"/>
<reference evidence="3 4" key="1">
    <citation type="journal article" date="2012" name="J. Bacteriol.">
        <title>Genome sequence of Sphingobium indicum B90A, a hexachlorocyclohexane-degrading bacterium.</title>
        <authorList>
            <person name="Anand S."/>
            <person name="Sangwan N."/>
            <person name="Lata P."/>
            <person name="Kaur J."/>
            <person name="Dua A."/>
            <person name="Singh A.K."/>
            <person name="Verma M."/>
            <person name="Kaur J."/>
            <person name="Khurana J.P."/>
            <person name="Khurana P."/>
            <person name="Mathur S."/>
            <person name="Lal R."/>
        </authorList>
    </citation>
    <scope>NUCLEOTIDE SEQUENCE [LARGE SCALE GENOMIC DNA]</scope>
    <source>
        <strain evidence="4">DSM 16412 / CCM 7286 / MTCC 6364 / B90A</strain>
    </source>
</reference>
<dbReference type="Proteomes" id="UP000004550">
    <property type="component" value="Chromosome"/>
</dbReference>
<dbReference type="InterPro" id="IPR036291">
    <property type="entry name" value="NAD(P)-bd_dom_sf"/>
</dbReference>
<comment type="catalytic activity">
    <reaction evidence="2">
        <text>2,5-dichlorocyclohexa-2,5-dien-1,4-diol + NAD(+) = 2,5-dichlorohydroquinone + NADH + H(+)</text>
        <dbReference type="Rhea" id="RHEA:15741"/>
        <dbReference type="ChEBI" id="CHEBI:15378"/>
        <dbReference type="ChEBI" id="CHEBI:27545"/>
        <dbReference type="ChEBI" id="CHEBI:28975"/>
        <dbReference type="ChEBI" id="CHEBI:57540"/>
        <dbReference type="ChEBI" id="CHEBI:57945"/>
    </reaction>
</comment>
<dbReference type="InterPro" id="IPR002347">
    <property type="entry name" value="SDR_fam"/>
</dbReference>
<evidence type="ECO:0000313" key="3">
    <source>
        <dbReference type="EMBL" id="APL96048.1"/>
    </source>
</evidence>
<name>A0A1L5BT54_SPHIB</name>
<dbReference type="KEGG" id="sinb:SIDU_16865"/>